<reference evidence="1 2" key="1">
    <citation type="submission" date="2020-07" db="EMBL/GenBank/DDBJ databases">
        <title>Sequencing the genomes of 1000 actinobacteria strains.</title>
        <authorList>
            <person name="Klenk H.-P."/>
        </authorList>
    </citation>
    <scope>NUCLEOTIDE SEQUENCE [LARGE SCALE GENOMIC DNA]</scope>
    <source>
        <strain evidence="1 2">DSM 44121</strain>
    </source>
</reference>
<organism evidence="1 2">
    <name type="scientific">Promicromonospora sukumoe</name>
    <dbReference type="NCBI Taxonomy" id="88382"/>
    <lineage>
        <taxon>Bacteria</taxon>
        <taxon>Bacillati</taxon>
        <taxon>Actinomycetota</taxon>
        <taxon>Actinomycetes</taxon>
        <taxon>Micrococcales</taxon>
        <taxon>Promicromonosporaceae</taxon>
        <taxon>Promicromonospora</taxon>
    </lineage>
</organism>
<name>A0A7W3PDN8_9MICO</name>
<dbReference type="Proteomes" id="UP000540568">
    <property type="component" value="Unassembled WGS sequence"/>
</dbReference>
<gene>
    <name evidence="1" type="ORF">FHX71_001689</name>
</gene>
<accession>A0A7W3PDN8</accession>
<evidence type="ECO:0000313" key="1">
    <source>
        <dbReference type="EMBL" id="MBA8807747.1"/>
    </source>
</evidence>
<sequence length="91" mass="10330">MSSLIDLLGRYDDARAVEWLEGRRAILESDRGLERKSVISDLHRIVLGMGGLMDMRLSGPSPEMERQANVELRALADRLYELTNVIKPPHE</sequence>
<dbReference type="RefSeq" id="WP_182615278.1">
    <property type="nucleotide sequence ID" value="NZ_BAAATF010000006.1"/>
</dbReference>
<dbReference type="EMBL" id="JACGWV010000001">
    <property type="protein sequence ID" value="MBA8807747.1"/>
    <property type="molecule type" value="Genomic_DNA"/>
</dbReference>
<dbReference type="AlphaFoldDB" id="A0A7W3PDN8"/>
<protein>
    <submittedName>
        <fullName evidence="1">Uncharacterized protein</fullName>
    </submittedName>
</protein>
<comment type="caution">
    <text evidence="1">The sequence shown here is derived from an EMBL/GenBank/DDBJ whole genome shotgun (WGS) entry which is preliminary data.</text>
</comment>
<proteinExistence type="predicted"/>
<evidence type="ECO:0000313" key="2">
    <source>
        <dbReference type="Proteomes" id="UP000540568"/>
    </source>
</evidence>
<keyword evidence="2" id="KW-1185">Reference proteome</keyword>